<sequence length="355" mass="39914">MTGGLSHRALHPLLMTQSRPFVSASVRLDGILDVLILLALSGSWLGVFGHWHWALDVFAHFRWQYLIFCWIAVGWSLWRRRKYVAWISGATLALNAAMIGSLLFTLPSPTGTEVPDFKLRVVSLNVLTENRRHQDVLDFLRKADADVIFLMEIDHVWAEAMKPLEQSHPHHQVYPREDNFGVAFYSRLPLKDVHVTHRFEHGLNLDSDPPPTIEARLSIGARELVMYGVHTLPPGGAMQWRSRNFLLEDIGLQAAALKEPVLVFGDLNATPWCEGMRCLLRAGRLGFHMTTPPWAPTWRVTSPFAIPIDHALCTPPLAIQRREISGNLGSDHRAQILDIRWMDGAACCEVGAGGH</sequence>
<accession>A0A512M2B0</accession>
<feature type="domain" description="Endonuclease/exonuclease/phosphatase" evidence="2">
    <location>
        <begin position="123"/>
        <end position="332"/>
    </location>
</feature>
<feature type="transmembrane region" description="Helical" evidence="1">
    <location>
        <begin position="34"/>
        <end position="55"/>
    </location>
</feature>
<protein>
    <recommendedName>
        <fullName evidence="2">Endonuclease/exonuclease/phosphatase domain-containing protein</fullName>
    </recommendedName>
</protein>
<keyword evidence="1" id="KW-1133">Transmembrane helix</keyword>
<evidence type="ECO:0000256" key="1">
    <source>
        <dbReference type="SAM" id="Phobius"/>
    </source>
</evidence>
<dbReference type="Proteomes" id="UP000321577">
    <property type="component" value="Unassembled WGS sequence"/>
</dbReference>
<comment type="caution">
    <text evidence="3">The sequence shown here is derived from an EMBL/GenBank/DDBJ whole genome shotgun (WGS) entry which is preliminary data.</text>
</comment>
<keyword evidence="1" id="KW-0812">Transmembrane</keyword>
<dbReference type="OrthoDB" id="9796594at2"/>
<proteinExistence type="predicted"/>
<organism evidence="3 4">
    <name type="scientific">Brevifollis gellanilyticus</name>
    <dbReference type="NCBI Taxonomy" id="748831"/>
    <lineage>
        <taxon>Bacteria</taxon>
        <taxon>Pseudomonadati</taxon>
        <taxon>Verrucomicrobiota</taxon>
        <taxon>Verrucomicrobiia</taxon>
        <taxon>Verrucomicrobiales</taxon>
        <taxon>Verrucomicrobiaceae</taxon>
    </lineage>
</organism>
<dbReference type="InterPro" id="IPR005135">
    <property type="entry name" value="Endo/exonuclease/phosphatase"/>
</dbReference>
<evidence type="ECO:0000313" key="3">
    <source>
        <dbReference type="EMBL" id="GEP40877.1"/>
    </source>
</evidence>
<dbReference type="InterPro" id="IPR036691">
    <property type="entry name" value="Endo/exonu/phosph_ase_sf"/>
</dbReference>
<keyword evidence="1" id="KW-0472">Membrane</keyword>
<feature type="transmembrane region" description="Helical" evidence="1">
    <location>
        <begin position="61"/>
        <end position="78"/>
    </location>
</feature>
<evidence type="ECO:0000313" key="4">
    <source>
        <dbReference type="Proteomes" id="UP000321577"/>
    </source>
</evidence>
<dbReference type="EMBL" id="BKAG01000001">
    <property type="protein sequence ID" value="GEP40877.1"/>
    <property type="molecule type" value="Genomic_DNA"/>
</dbReference>
<dbReference type="GO" id="GO:0003824">
    <property type="term" value="F:catalytic activity"/>
    <property type="evidence" value="ECO:0007669"/>
    <property type="project" value="InterPro"/>
</dbReference>
<evidence type="ECO:0000259" key="2">
    <source>
        <dbReference type="Pfam" id="PF03372"/>
    </source>
</evidence>
<name>A0A512M2B0_9BACT</name>
<reference evidence="3 4" key="1">
    <citation type="submission" date="2019-07" db="EMBL/GenBank/DDBJ databases">
        <title>Whole genome shotgun sequence of Brevifollis gellanilyticus NBRC 108608.</title>
        <authorList>
            <person name="Hosoyama A."/>
            <person name="Uohara A."/>
            <person name="Ohji S."/>
            <person name="Ichikawa N."/>
        </authorList>
    </citation>
    <scope>NUCLEOTIDE SEQUENCE [LARGE SCALE GENOMIC DNA]</scope>
    <source>
        <strain evidence="3 4">NBRC 108608</strain>
    </source>
</reference>
<dbReference type="AlphaFoldDB" id="A0A512M2B0"/>
<gene>
    <name evidence="3" type="ORF">BGE01nite_01680</name>
</gene>
<feature type="transmembrane region" description="Helical" evidence="1">
    <location>
        <begin position="85"/>
        <end position="106"/>
    </location>
</feature>
<dbReference type="Pfam" id="PF03372">
    <property type="entry name" value="Exo_endo_phos"/>
    <property type="match status" value="1"/>
</dbReference>
<dbReference type="SUPFAM" id="SSF56219">
    <property type="entry name" value="DNase I-like"/>
    <property type="match status" value="1"/>
</dbReference>
<dbReference type="Gene3D" id="3.60.10.10">
    <property type="entry name" value="Endonuclease/exonuclease/phosphatase"/>
    <property type="match status" value="1"/>
</dbReference>
<keyword evidence="4" id="KW-1185">Reference proteome</keyword>